<evidence type="ECO:0000313" key="2">
    <source>
        <dbReference type="EMBL" id="CAG8799222.1"/>
    </source>
</evidence>
<organism evidence="2 3">
    <name type="scientific">Dentiscutata erythropus</name>
    <dbReference type="NCBI Taxonomy" id="1348616"/>
    <lineage>
        <taxon>Eukaryota</taxon>
        <taxon>Fungi</taxon>
        <taxon>Fungi incertae sedis</taxon>
        <taxon>Mucoromycota</taxon>
        <taxon>Glomeromycotina</taxon>
        <taxon>Glomeromycetes</taxon>
        <taxon>Diversisporales</taxon>
        <taxon>Gigasporaceae</taxon>
        <taxon>Dentiscutata</taxon>
    </lineage>
</organism>
<evidence type="ECO:0000256" key="1">
    <source>
        <dbReference type="SAM" id="MobiDB-lite"/>
    </source>
</evidence>
<proteinExistence type="predicted"/>
<feature type="non-terminal residue" evidence="2">
    <location>
        <position position="1"/>
    </location>
</feature>
<reference evidence="2" key="1">
    <citation type="submission" date="2021-06" db="EMBL/GenBank/DDBJ databases">
        <authorList>
            <person name="Kallberg Y."/>
            <person name="Tangrot J."/>
            <person name="Rosling A."/>
        </authorList>
    </citation>
    <scope>NUCLEOTIDE SEQUENCE</scope>
    <source>
        <strain evidence="2">MA453B</strain>
    </source>
</reference>
<comment type="caution">
    <text evidence="2">The sequence shown here is derived from an EMBL/GenBank/DDBJ whole genome shotgun (WGS) entry which is preliminary data.</text>
</comment>
<dbReference type="EMBL" id="CAJVPY010033686">
    <property type="protein sequence ID" value="CAG8799222.1"/>
    <property type="molecule type" value="Genomic_DNA"/>
</dbReference>
<feature type="region of interest" description="Disordered" evidence="1">
    <location>
        <begin position="1"/>
        <end position="36"/>
    </location>
</feature>
<protein>
    <submittedName>
        <fullName evidence="2">20183_t:CDS:1</fullName>
    </submittedName>
</protein>
<evidence type="ECO:0000313" key="3">
    <source>
        <dbReference type="Proteomes" id="UP000789405"/>
    </source>
</evidence>
<feature type="compositionally biased region" description="Low complexity" evidence="1">
    <location>
        <begin position="24"/>
        <end position="36"/>
    </location>
</feature>
<sequence length="118" mass="13085">NASSHKNNKPIILDSINKNQPTVDSSSLDSSASSDNSILSSLNAQLRMGSVDLCLNTTRQYLNLVQKGHTKMGASSLLSKSLGKSPWHAQYIHAWANQWKNSKELVKSKCGRYKKRKL</sequence>
<gene>
    <name evidence="2" type="ORF">DERYTH_LOCUS23027</name>
</gene>
<dbReference type="AlphaFoldDB" id="A0A9N9P9E3"/>
<dbReference type="Proteomes" id="UP000789405">
    <property type="component" value="Unassembled WGS sequence"/>
</dbReference>
<name>A0A9N9P9E3_9GLOM</name>
<accession>A0A9N9P9E3</accession>
<keyword evidence="3" id="KW-1185">Reference proteome</keyword>